<sequence>MCGAPVQGHNLPSGVDAEKETVITGKVVNQDGTAVGGAYVRLLDSTGEFTAEVVASGSGDFRFFAAPGSWTVRALSNAGNGQATVAPESNGVHEVNITIGA</sequence>
<dbReference type="Proteomes" id="UP000642993">
    <property type="component" value="Unassembled WGS sequence"/>
</dbReference>
<comment type="caution">
    <text evidence="1">The sequence shown here is derived from an EMBL/GenBank/DDBJ whole genome shotgun (WGS) entry which is preliminary data.</text>
</comment>
<dbReference type="EMBL" id="JACYWE010000002">
    <property type="protein sequence ID" value="MBD8505863.1"/>
    <property type="molecule type" value="Genomic_DNA"/>
</dbReference>
<accession>A0A927PKL8</accession>
<reference evidence="1" key="1">
    <citation type="submission" date="2020-09" db="EMBL/GenBank/DDBJ databases">
        <title>Hoyosella lacisalsi sp. nov., a halotolerant actinobacterium isolated from soil of Lake Gudzhirganskoe.</title>
        <authorList>
            <person name="Yang Q."/>
            <person name="Guo P.Y."/>
            <person name="Liu S.W."/>
            <person name="Li F.N."/>
            <person name="Sun C.H."/>
        </authorList>
    </citation>
    <scope>NUCLEOTIDE SEQUENCE</scope>
    <source>
        <strain evidence="1">G463</strain>
    </source>
</reference>
<dbReference type="Gene3D" id="2.60.40.1120">
    <property type="entry name" value="Carboxypeptidase-like, regulatory domain"/>
    <property type="match status" value="1"/>
</dbReference>
<organism evidence="1 2">
    <name type="scientific">Lolliginicoccus lacisalsi</name>
    <dbReference type="NCBI Taxonomy" id="2742202"/>
    <lineage>
        <taxon>Bacteria</taxon>
        <taxon>Bacillati</taxon>
        <taxon>Actinomycetota</taxon>
        <taxon>Actinomycetes</taxon>
        <taxon>Mycobacteriales</taxon>
        <taxon>Hoyosellaceae</taxon>
        <taxon>Lolliginicoccus</taxon>
    </lineage>
</organism>
<dbReference type="Pfam" id="PF07210">
    <property type="entry name" value="DUF1416"/>
    <property type="match status" value="1"/>
</dbReference>
<dbReference type="AlphaFoldDB" id="A0A927PKL8"/>
<gene>
    <name evidence="1" type="ORF">HT102_05120</name>
</gene>
<dbReference type="SUPFAM" id="SSF49478">
    <property type="entry name" value="Cna protein B-type domain"/>
    <property type="match status" value="1"/>
</dbReference>
<keyword evidence="2" id="KW-1185">Reference proteome</keyword>
<protein>
    <submittedName>
        <fullName evidence="1">DUF1416 domain-containing protein</fullName>
    </submittedName>
</protein>
<evidence type="ECO:0000313" key="2">
    <source>
        <dbReference type="Proteomes" id="UP000642993"/>
    </source>
</evidence>
<dbReference type="InterPro" id="IPR010814">
    <property type="entry name" value="DUF1416"/>
</dbReference>
<dbReference type="RefSeq" id="WP_149361620.1">
    <property type="nucleotide sequence ID" value="NZ_JACYWE010000002.1"/>
</dbReference>
<proteinExistence type="predicted"/>
<name>A0A927PKL8_9ACTN</name>
<evidence type="ECO:0000313" key="1">
    <source>
        <dbReference type="EMBL" id="MBD8505863.1"/>
    </source>
</evidence>